<sequence>MPLIHLTASQCPGSFYRLSKYRQQRSLEVSSTTALKGHKDSLHSSVLFLLLAARLLDTL</sequence>
<evidence type="ECO:0000313" key="2">
    <source>
        <dbReference type="Proteomes" id="UP000324222"/>
    </source>
</evidence>
<organism evidence="1 2">
    <name type="scientific">Portunus trituberculatus</name>
    <name type="common">Swimming crab</name>
    <name type="synonym">Neptunus trituberculatus</name>
    <dbReference type="NCBI Taxonomy" id="210409"/>
    <lineage>
        <taxon>Eukaryota</taxon>
        <taxon>Metazoa</taxon>
        <taxon>Ecdysozoa</taxon>
        <taxon>Arthropoda</taxon>
        <taxon>Crustacea</taxon>
        <taxon>Multicrustacea</taxon>
        <taxon>Malacostraca</taxon>
        <taxon>Eumalacostraca</taxon>
        <taxon>Eucarida</taxon>
        <taxon>Decapoda</taxon>
        <taxon>Pleocyemata</taxon>
        <taxon>Brachyura</taxon>
        <taxon>Eubrachyura</taxon>
        <taxon>Portunoidea</taxon>
        <taxon>Portunidae</taxon>
        <taxon>Portuninae</taxon>
        <taxon>Portunus</taxon>
    </lineage>
</organism>
<protein>
    <submittedName>
        <fullName evidence="1">Uncharacterized protein</fullName>
    </submittedName>
</protein>
<accession>A0A5B7JYI6</accession>
<proteinExistence type="predicted"/>
<dbReference type="Proteomes" id="UP000324222">
    <property type="component" value="Unassembled WGS sequence"/>
</dbReference>
<dbReference type="EMBL" id="VSRR010129031">
    <property type="protein sequence ID" value="MPD01901.1"/>
    <property type="molecule type" value="Genomic_DNA"/>
</dbReference>
<gene>
    <name evidence="1" type="ORF">E2C01_097449</name>
</gene>
<dbReference type="AlphaFoldDB" id="A0A5B7JYI6"/>
<evidence type="ECO:0000313" key="1">
    <source>
        <dbReference type="EMBL" id="MPD01901.1"/>
    </source>
</evidence>
<reference evidence="1 2" key="1">
    <citation type="submission" date="2019-05" db="EMBL/GenBank/DDBJ databases">
        <title>Another draft genome of Portunus trituberculatus and its Hox gene families provides insights of decapod evolution.</title>
        <authorList>
            <person name="Jeong J.-H."/>
            <person name="Song I."/>
            <person name="Kim S."/>
            <person name="Choi T."/>
            <person name="Kim D."/>
            <person name="Ryu S."/>
            <person name="Kim W."/>
        </authorList>
    </citation>
    <scope>NUCLEOTIDE SEQUENCE [LARGE SCALE GENOMIC DNA]</scope>
    <source>
        <tissue evidence="1">Muscle</tissue>
    </source>
</reference>
<name>A0A5B7JYI6_PORTR</name>
<keyword evidence="2" id="KW-1185">Reference proteome</keyword>
<comment type="caution">
    <text evidence="1">The sequence shown here is derived from an EMBL/GenBank/DDBJ whole genome shotgun (WGS) entry which is preliminary data.</text>
</comment>